<keyword evidence="5" id="KW-1185">Reference proteome</keyword>
<evidence type="ECO:0000313" key="4">
    <source>
        <dbReference type="EMBL" id="MFC3303520.1"/>
    </source>
</evidence>
<feature type="domain" description="Rcc01698-like C-terminal" evidence="3">
    <location>
        <begin position="1011"/>
        <end position="1108"/>
    </location>
</feature>
<dbReference type="InterPro" id="IPR017853">
    <property type="entry name" value="GH"/>
</dbReference>
<comment type="caution">
    <text evidence="4">The sequence shown here is derived from an EMBL/GenBank/DDBJ whole genome shotgun (WGS) entry which is preliminary data.</text>
</comment>
<dbReference type="Pfam" id="PF13550">
    <property type="entry name" value="Phage-tail_3"/>
    <property type="match status" value="1"/>
</dbReference>
<feature type="domain" description="GTA TIM-barrel-like" evidence="1">
    <location>
        <begin position="411"/>
        <end position="704"/>
    </location>
</feature>
<dbReference type="Pfam" id="PF23666">
    <property type="entry name" value="Rcc01698_C"/>
    <property type="match status" value="1"/>
</dbReference>
<dbReference type="RefSeq" id="WP_189576165.1">
    <property type="nucleotide sequence ID" value="NZ_BMXU01000002.1"/>
</dbReference>
<name>A0ABV7MDI4_9PROT</name>
<dbReference type="InterPro" id="IPR025195">
    <property type="entry name" value="GTA_TIM_dom"/>
</dbReference>
<dbReference type="SUPFAM" id="SSF51445">
    <property type="entry name" value="(Trans)glycosidases"/>
    <property type="match status" value="1"/>
</dbReference>
<reference evidence="5" key="1">
    <citation type="journal article" date="2019" name="Int. J. Syst. Evol. Microbiol.">
        <title>The Global Catalogue of Microorganisms (GCM) 10K type strain sequencing project: providing services to taxonomists for standard genome sequencing and annotation.</title>
        <authorList>
            <consortium name="The Broad Institute Genomics Platform"/>
            <consortium name="The Broad Institute Genome Sequencing Center for Infectious Disease"/>
            <person name="Wu L."/>
            <person name="Ma J."/>
        </authorList>
    </citation>
    <scope>NUCLEOTIDE SEQUENCE [LARGE SCALE GENOMIC DNA]</scope>
    <source>
        <strain evidence="5">KCTC 22245</strain>
    </source>
</reference>
<gene>
    <name evidence="4" type="ORF">ACFONP_12350</name>
</gene>
<dbReference type="Pfam" id="PF13547">
    <property type="entry name" value="GTA_TIM"/>
    <property type="match status" value="1"/>
</dbReference>
<evidence type="ECO:0000259" key="2">
    <source>
        <dbReference type="Pfam" id="PF13550"/>
    </source>
</evidence>
<protein>
    <submittedName>
        <fullName evidence="4">Glycoside hydrolase/phage tail family protein</fullName>
    </submittedName>
</protein>
<dbReference type="EMBL" id="JBHRVA010000003">
    <property type="protein sequence ID" value="MFC3303520.1"/>
    <property type="molecule type" value="Genomic_DNA"/>
</dbReference>
<feature type="domain" description="Tip attachment protein J" evidence="2">
    <location>
        <begin position="764"/>
        <end position="923"/>
    </location>
</feature>
<dbReference type="Proteomes" id="UP001595607">
    <property type="component" value="Unassembled WGS sequence"/>
</dbReference>
<dbReference type="Gene3D" id="3.20.20.80">
    <property type="entry name" value="Glycosidases"/>
    <property type="match status" value="1"/>
</dbReference>
<organism evidence="4 5">
    <name type="scientific">Parvularcula lutaonensis</name>
    <dbReference type="NCBI Taxonomy" id="491923"/>
    <lineage>
        <taxon>Bacteria</taxon>
        <taxon>Pseudomonadati</taxon>
        <taxon>Pseudomonadota</taxon>
        <taxon>Alphaproteobacteria</taxon>
        <taxon>Parvularculales</taxon>
        <taxon>Parvularculaceae</taxon>
        <taxon>Parvularcula</taxon>
    </lineage>
</organism>
<accession>A0ABV7MDI4</accession>
<evidence type="ECO:0000259" key="1">
    <source>
        <dbReference type="Pfam" id="PF13547"/>
    </source>
</evidence>
<sequence>MTQAITTAAREAGKAALREAPRYAASLAADQAAKAASNLLFGPVKRITTGRALDEIRLLTAGEGRGIPRVYGRGRIGGQVIWASDPVEETQTVTSAQGGKGVQTATETTATEYRYKISLAIALCEGELARIGRVWADGKLITLADYQYRIHRGTEDQLPDALLEAELGGAPAFKGLAYIVFEDLPLAPFGNRVPQFNFEVICPVDGGDDKRMEKAIRAVTIIPGSGEAVLSGETVMEDRGDGVTRPLNRHNGIGVSDAEASFDEMIDVLPNLEAASLVVSWFGTDLRAGHCEVLPGVELADRMTEPEDWTVAGYTRTTARLLSQTDGRPSYGGTPSDAGVLATIADLKARGLAVAFHPFVLMDVPSGNGLPDPYGGAEQASFPWRGRITANILSDDGTSSVDAQVDHFFDSYEPMVLHYAQLCAQAGGVDTFIIGSELRGLTRLRNAAGGFPAVARLQRIAAAVRVILPQVTITYGADWSEYGAYQPGGSNDLFYPLDPLWADGNIDAVGIDNYFPLTDWRDGSGHADGLSHAGPYDQDYIAGRIRSGEGYDWYYASDADRLAQLRTPIVDSAYGEDWVFRPKDIWSWWSEDHHPRSGGIKGAKTGWVPQSKPVLFTEIGCGAVDKGPNQPNVFVDPKSAESALPHFSSGVRDDRAQRAFLEAQHRFWSDPANNPVSPLTQKPMVEAGRMYVYAWDARPFPDFPARSDVWADAENWTTGHWLNGRAGRVPLGALVETLAADAGLPACDASACDMLVSGLTIPGPATGREAIEPLLDLFQLDAFARDGLLIVKPRTGSEDMAMEEGDLLDLGELPLSIERAQDEEIPAALSITYADELSGYALKTTEVRDETVVNGRTLRMGTSVVLEQGEAAARARAILAEARAMRERAAFALPEVADGIEPGSVLTIATGASALRLRITVLEEGPFRSFEAVTTDPGCFEVAYEGLRADPESPPISHGAVVFEAMDLPMLPTGSDQAHLWLAAFAEPWPGTVSVHDGSGGYLTGLTSQSFIGTLASSLEGGATGRWDRGSRFRVQLPAGGLSSLPEADVLGGAHLCAVETGAGWEVLQYRSAVLQPDGTWELSDLLRGRFGTDAEAAIGAAAGARIVFLEGAKPVPLPADQWGGSVTFEAGPATVLPGAYPYRSRSFALEGSGARPLAPVHLRATTSGAQITLDWIRRTRVGGDQFGSGDVPLGETVESYEVRLYDAQGGELARHVVDQTSFSFTEPGAVSASVAQLSSAFGAGRSASVGL</sequence>
<proteinExistence type="predicted"/>
<evidence type="ECO:0000313" key="5">
    <source>
        <dbReference type="Proteomes" id="UP001595607"/>
    </source>
</evidence>
<evidence type="ECO:0000259" key="3">
    <source>
        <dbReference type="Pfam" id="PF23666"/>
    </source>
</evidence>
<dbReference type="CDD" id="cd19607">
    <property type="entry name" value="GTA_TIM-barrel-like"/>
    <property type="match status" value="1"/>
</dbReference>
<dbReference type="InterPro" id="IPR032876">
    <property type="entry name" value="J_dom"/>
</dbReference>
<dbReference type="GO" id="GO:0016787">
    <property type="term" value="F:hydrolase activity"/>
    <property type="evidence" value="ECO:0007669"/>
    <property type="project" value="UniProtKB-KW"/>
</dbReference>
<keyword evidence="4" id="KW-0378">Hydrolase</keyword>
<dbReference type="InterPro" id="IPR056490">
    <property type="entry name" value="Rcc01698_C"/>
</dbReference>